<dbReference type="SUPFAM" id="SSF52218">
    <property type="entry name" value="Flavoproteins"/>
    <property type="match status" value="1"/>
</dbReference>
<dbReference type="Gene3D" id="3.40.50.360">
    <property type="match status" value="1"/>
</dbReference>
<reference evidence="8" key="1">
    <citation type="submission" date="2021-01" db="EMBL/GenBank/DDBJ databases">
        <title>Fulvivirga kasyanovii gen. nov., sp nov., a novel member of the phylum Bacteroidetes isolated from seawater in a mussel farm.</title>
        <authorList>
            <person name="Zhao L.-H."/>
            <person name="Wang Z.-J."/>
        </authorList>
    </citation>
    <scope>NUCLEOTIDE SEQUENCE</scope>
    <source>
        <strain evidence="8">2943</strain>
    </source>
</reference>
<keyword evidence="1 6" id="KW-0285">Flavoprotein</keyword>
<dbReference type="PANTHER" id="PTHR43741:SF2">
    <property type="entry name" value="FMN-DEPENDENT NADH:QUINONE OXIDOREDUCTASE"/>
    <property type="match status" value="1"/>
</dbReference>
<dbReference type="InterPro" id="IPR003680">
    <property type="entry name" value="Flavodoxin_fold"/>
</dbReference>
<dbReference type="GO" id="GO:0016655">
    <property type="term" value="F:oxidoreductase activity, acting on NAD(P)H, quinone or similar compound as acceptor"/>
    <property type="evidence" value="ECO:0007669"/>
    <property type="project" value="InterPro"/>
</dbReference>
<evidence type="ECO:0000259" key="7">
    <source>
        <dbReference type="Pfam" id="PF02525"/>
    </source>
</evidence>
<feature type="domain" description="Flavodoxin-like fold" evidence="7">
    <location>
        <begin position="2"/>
        <end position="195"/>
    </location>
</feature>
<comment type="caution">
    <text evidence="8">The sequence shown here is derived from an EMBL/GenBank/DDBJ whole genome shotgun (WGS) entry which is preliminary data.</text>
</comment>
<keyword evidence="2 6" id="KW-0288">FMN</keyword>
<comment type="catalytic activity">
    <reaction evidence="5">
        <text>N,N-dimethyl-1,4-phenylenediamine + anthranilate + 2 NAD(+) = 2-(4-dimethylaminophenyl)diazenylbenzoate + 2 NADH + 2 H(+)</text>
        <dbReference type="Rhea" id="RHEA:55872"/>
        <dbReference type="ChEBI" id="CHEBI:15378"/>
        <dbReference type="ChEBI" id="CHEBI:15783"/>
        <dbReference type="ChEBI" id="CHEBI:16567"/>
        <dbReference type="ChEBI" id="CHEBI:57540"/>
        <dbReference type="ChEBI" id="CHEBI:57945"/>
        <dbReference type="ChEBI" id="CHEBI:71579"/>
        <dbReference type="EC" id="1.7.1.17"/>
    </reaction>
    <physiologicalReaction direction="right-to-left" evidence="5">
        <dbReference type="Rhea" id="RHEA:55874"/>
    </physiologicalReaction>
</comment>
<dbReference type="EC" id="1.7.1.17" evidence="6"/>
<comment type="similarity">
    <text evidence="6">Belongs to the azoreductase type 1 family.</text>
</comment>
<name>A0A937F6M8_9BACT</name>
<comment type="caution">
    <text evidence="6">Lacks conserved residue(s) required for the propagation of feature annotation.</text>
</comment>
<dbReference type="GO" id="GO:0009055">
    <property type="term" value="F:electron transfer activity"/>
    <property type="evidence" value="ECO:0007669"/>
    <property type="project" value="UniProtKB-UniRule"/>
</dbReference>
<dbReference type="AlphaFoldDB" id="A0A937F6M8"/>
<organism evidence="8 9">
    <name type="scientific">Fulvivirga sediminis</name>
    <dbReference type="NCBI Taxonomy" id="2803949"/>
    <lineage>
        <taxon>Bacteria</taxon>
        <taxon>Pseudomonadati</taxon>
        <taxon>Bacteroidota</taxon>
        <taxon>Cytophagia</taxon>
        <taxon>Cytophagales</taxon>
        <taxon>Fulvivirgaceae</taxon>
        <taxon>Fulvivirga</taxon>
    </lineage>
</organism>
<evidence type="ECO:0000256" key="2">
    <source>
        <dbReference type="ARBA" id="ARBA00022643"/>
    </source>
</evidence>
<evidence type="ECO:0000313" key="8">
    <source>
        <dbReference type="EMBL" id="MBL3656720.1"/>
    </source>
</evidence>
<evidence type="ECO:0000256" key="4">
    <source>
        <dbReference type="ARBA" id="ARBA00023027"/>
    </source>
</evidence>
<comment type="cofactor">
    <cofactor evidence="6">
        <name>FMN</name>
        <dbReference type="ChEBI" id="CHEBI:58210"/>
    </cofactor>
    <text evidence="6">Binds 1 FMN per subunit.</text>
</comment>
<evidence type="ECO:0000256" key="5">
    <source>
        <dbReference type="ARBA" id="ARBA00048542"/>
    </source>
</evidence>
<keyword evidence="9" id="KW-1185">Reference proteome</keyword>
<dbReference type="Pfam" id="PF02525">
    <property type="entry name" value="Flavodoxin_2"/>
    <property type="match status" value="1"/>
</dbReference>
<dbReference type="HAMAP" id="MF_01216">
    <property type="entry name" value="Azoreductase_type1"/>
    <property type="match status" value="1"/>
</dbReference>
<dbReference type="InterPro" id="IPR023048">
    <property type="entry name" value="NADH:quinone_OxRdtase_FMN_depd"/>
</dbReference>
<dbReference type="GO" id="GO:0010181">
    <property type="term" value="F:FMN binding"/>
    <property type="evidence" value="ECO:0007669"/>
    <property type="project" value="UniProtKB-UniRule"/>
</dbReference>
<feature type="binding site" evidence="6">
    <location>
        <position position="10"/>
    </location>
    <ligand>
        <name>FMN</name>
        <dbReference type="ChEBI" id="CHEBI:58210"/>
    </ligand>
</feature>
<dbReference type="PANTHER" id="PTHR43741">
    <property type="entry name" value="FMN-DEPENDENT NADH-AZOREDUCTASE 1"/>
    <property type="match status" value="1"/>
</dbReference>
<keyword evidence="4 6" id="KW-0520">NAD</keyword>
<dbReference type="Proteomes" id="UP000659388">
    <property type="component" value="Unassembled WGS sequence"/>
</dbReference>
<dbReference type="EMBL" id="JAESIY010000005">
    <property type="protein sequence ID" value="MBL3656720.1"/>
    <property type="molecule type" value="Genomic_DNA"/>
</dbReference>
<proteinExistence type="inferred from homology"/>
<sequence length="199" mass="21588">MSKVLRIKSSFRGEEAFSAKLGDAIVAKLKEKDAEHSVIERDVANSDFPHIDGEIVGAMFTPQPDRTAEQQESAKLSDDAIEEVMDADIIVIDAPLYNFGIPSNLKAWIDHIAKAGVTFRYTETGPEGLVKGKKVYVAMASGGVYSEGDFAALDFVTPYLKTILGFLGMDDVTVFRVEGTAVPELKETALENGINSVEV</sequence>
<comment type="subunit">
    <text evidence="6">Homodimer.</text>
</comment>
<evidence type="ECO:0000256" key="3">
    <source>
        <dbReference type="ARBA" id="ARBA00023002"/>
    </source>
</evidence>
<dbReference type="EC" id="1.6.5.-" evidence="6"/>
<comment type="function">
    <text evidence="6">Also exhibits azoreductase activity. Catalyzes the reductive cleavage of the azo bond in aromatic azo compounds to the corresponding amines.</text>
</comment>
<gene>
    <name evidence="6" type="primary">azoR</name>
    <name evidence="8" type="ORF">JL102_11305</name>
</gene>
<evidence type="ECO:0000256" key="1">
    <source>
        <dbReference type="ARBA" id="ARBA00022630"/>
    </source>
</evidence>
<accession>A0A937F6M8</accession>
<comment type="function">
    <text evidence="6">Quinone reductase that provides resistance to thiol-specific stress caused by electrophilic quinones.</text>
</comment>
<dbReference type="RefSeq" id="WP_202244503.1">
    <property type="nucleotide sequence ID" value="NZ_JAESIY010000005.1"/>
</dbReference>
<evidence type="ECO:0000256" key="6">
    <source>
        <dbReference type="HAMAP-Rule" id="MF_01216"/>
    </source>
</evidence>
<dbReference type="InterPro" id="IPR050104">
    <property type="entry name" value="FMN-dep_NADH:Q_OxRdtase_AzoR1"/>
</dbReference>
<comment type="catalytic activity">
    <reaction evidence="6">
        <text>2 a quinone + NADH + H(+) = 2 a 1,4-benzosemiquinone + NAD(+)</text>
        <dbReference type="Rhea" id="RHEA:65952"/>
        <dbReference type="ChEBI" id="CHEBI:15378"/>
        <dbReference type="ChEBI" id="CHEBI:57540"/>
        <dbReference type="ChEBI" id="CHEBI:57945"/>
        <dbReference type="ChEBI" id="CHEBI:132124"/>
        <dbReference type="ChEBI" id="CHEBI:134225"/>
    </reaction>
</comment>
<keyword evidence="3 6" id="KW-0560">Oxidoreductase</keyword>
<dbReference type="GO" id="GO:0016652">
    <property type="term" value="F:oxidoreductase activity, acting on NAD(P)H as acceptor"/>
    <property type="evidence" value="ECO:0007669"/>
    <property type="project" value="UniProtKB-UniRule"/>
</dbReference>
<dbReference type="InterPro" id="IPR029039">
    <property type="entry name" value="Flavoprotein-like_sf"/>
</dbReference>
<evidence type="ECO:0000313" key="9">
    <source>
        <dbReference type="Proteomes" id="UP000659388"/>
    </source>
</evidence>
<protein>
    <recommendedName>
        <fullName evidence="6">FMN dependent NADH:quinone oxidoreductase</fullName>
        <ecNumber evidence="6">1.6.5.-</ecNumber>
    </recommendedName>
    <alternativeName>
        <fullName evidence="6">Azo-dye reductase</fullName>
    </alternativeName>
    <alternativeName>
        <fullName evidence="6">FMN-dependent NADH-azo compound oxidoreductase</fullName>
    </alternativeName>
    <alternativeName>
        <fullName evidence="6">FMN-dependent NADH-azoreductase</fullName>
        <ecNumber evidence="6">1.7.1.17</ecNumber>
    </alternativeName>
</protein>